<name>A0A7G9SE95_9SPHN</name>
<dbReference type="Pfam" id="PF00188">
    <property type="entry name" value="CAP"/>
    <property type="match status" value="1"/>
</dbReference>
<dbReference type="PRINTS" id="PR00838">
    <property type="entry name" value="V5ALLERGEN"/>
</dbReference>
<dbReference type="EMBL" id="CP060717">
    <property type="protein sequence ID" value="QNN66170.1"/>
    <property type="molecule type" value="Genomic_DNA"/>
</dbReference>
<sequence length="148" mass="16247">MMNAAFVQDTLALHNSERARMGVAPLAWDPELARAAAAYADELARKNDFRHSPMSARPNQGENLWMGTRGAYSTQEKYDGWLSEKSLYRAGVFPNVSRNGNWAAVGHYTQMVWSGSQRVGCAIRSSGSSDVLVCRYFPAGNVMGRAAV</sequence>
<dbReference type="GO" id="GO:0005576">
    <property type="term" value="C:extracellular region"/>
    <property type="evidence" value="ECO:0007669"/>
    <property type="project" value="InterPro"/>
</dbReference>
<dbReference type="Proteomes" id="UP000515955">
    <property type="component" value="Chromosome"/>
</dbReference>
<gene>
    <name evidence="2" type="ORF">H9L12_04020</name>
</gene>
<dbReference type="SUPFAM" id="SSF55797">
    <property type="entry name" value="PR-1-like"/>
    <property type="match status" value="1"/>
</dbReference>
<dbReference type="PANTHER" id="PTHR10334">
    <property type="entry name" value="CYSTEINE-RICH SECRETORY PROTEIN-RELATED"/>
    <property type="match status" value="1"/>
</dbReference>
<dbReference type="KEGG" id="srhi:H9L12_04020"/>
<organism evidence="2 3">
    <name type="scientific">Sphingomonas rhizophila</name>
    <dbReference type="NCBI Taxonomy" id="2071607"/>
    <lineage>
        <taxon>Bacteria</taxon>
        <taxon>Pseudomonadati</taxon>
        <taxon>Pseudomonadota</taxon>
        <taxon>Alphaproteobacteria</taxon>
        <taxon>Sphingomonadales</taxon>
        <taxon>Sphingomonadaceae</taxon>
        <taxon>Sphingomonas</taxon>
    </lineage>
</organism>
<protein>
    <recommendedName>
        <fullName evidence="1">SCP domain-containing protein</fullName>
    </recommendedName>
</protein>
<dbReference type="PRINTS" id="PR00837">
    <property type="entry name" value="V5TPXLIKE"/>
</dbReference>
<reference evidence="2 3" key="1">
    <citation type="submission" date="2020-08" db="EMBL/GenBank/DDBJ databases">
        <title>Genome sequence of Sphingomonas rhizophila KACC 19189T.</title>
        <authorList>
            <person name="Hyun D.-W."/>
            <person name="Bae J.-W."/>
        </authorList>
    </citation>
    <scope>NUCLEOTIDE SEQUENCE [LARGE SCALE GENOMIC DNA]</scope>
    <source>
        <strain evidence="2 3">KACC 19189</strain>
    </source>
</reference>
<dbReference type="InterPro" id="IPR002413">
    <property type="entry name" value="V5_allergen-like"/>
</dbReference>
<dbReference type="SMART" id="SM00198">
    <property type="entry name" value="SCP"/>
    <property type="match status" value="1"/>
</dbReference>
<dbReference type="PROSITE" id="PS01009">
    <property type="entry name" value="CRISP_1"/>
    <property type="match status" value="1"/>
</dbReference>
<evidence type="ECO:0000259" key="1">
    <source>
        <dbReference type="SMART" id="SM00198"/>
    </source>
</evidence>
<proteinExistence type="predicted"/>
<evidence type="ECO:0000313" key="3">
    <source>
        <dbReference type="Proteomes" id="UP000515955"/>
    </source>
</evidence>
<dbReference type="AlphaFoldDB" id="A0A7G9SE95"/>
<dbReference type="Gene3D" id="3.40.33.10">
    <property type="entry name" value="CAP"/>
    <property type="match status" value="1"/>
</dbReference>
<dbReference type="InterPro" id="IPR035940">
    <property type="entry name" value="CAP_sf"/>
</dbReference>
<evidence type="ECO:0000313" key="2">
    <source>
        <dbReference type="EMBL" id="QNN66170.1"/>
    </source>
</evidence>
<feature type="domain" description="SCP" evidence="1">
    <location>
        <begin position="5"/>
        <end position="144"/>
    </location>
</feature>
<accession>A0A7G9SE95</accession>
<dbReference type="InterPro" id="IPR001283">
    <property type="entry name" value="CRISP-related"/>
</dbReference>
<dbReference type="PROSITE" id="PS01010">
    <property type="entry name" value="CRISP_2"/>
    <property type="match status" value="1"/>
</dbReference>
<dbReference type="InterPro" id="IPR018244">
    <property type="entry name" value="Allrgn_V5/Tpx1_CS"/>
</dbReference>
<keyword evidence="3" id="KW-1185">Reference proteome</keyword>
<dbReference type="InterPro" id="IPR014044">
    <property type="entry name" value="CAP_dom"/>
</dbReference>